<sequence>MILVTGASGFIGQNLINYILLNTNESVLAVTRYLDNKNSSERVEWVSWDMLEQTTDRMFSTSYYLSEPAHKPDNEELQIELEIANEYREKFLRFLTKNSTRSLVYLSSSNVMGTSLSPSCNEDSQPQPVTRMAIYKLETEAKFQEFCESRSFSCVVLRSSLVYGQEPKGNLLILSKLVSKIRVVPFKANTNKRRLISVESLCELMIHIISRKNTGHEMFLVSDDIEYNTSDILNYYQRLSNQKVLYIPLPVALFKIFLKMLGKSKLYDSLFGNYQFDCSKLYRLSGWKPSHPTMQSFFSNSA</sequence>
<gene>
    <name evidence="2" type="ORF">Q9312_18965</name>
</gene>
<evidence type="ECO:0000259" key="1">
    <source>
        <dbReference type="Pfam" id="PF01370"/>
    </source>
</evidence>
<dbReference type="SUPFAM" id="SSF51735">
    <property type="entry name" value="NAD(P)-binding Rossmann-fold domains"/>
    <property type="match status" value="1"/>
</dbReference>
<dbReference type="KEGG" id="plei:Q9312_18965"/>
<reference evidence="2 3" key="1">
    <citation type="submission" date="2023-08" db="EMBL/GenBank/DDBJ databases">
        <title>Pleionea litopenaei sp. nov., isolated from stomach of juvenile Litopenaeus vannamei.</title>
        <authorList>
            <person name="Rho A.M."/>
            <person name="Hwang C.Y."/>
        </authorList>
    </citation>
    <scope>NUCLEOTIDE SEQUENCE [LARGE SCALE GENOMIC DNA]</scope>
    <source>
        <strain evidence="2 3">HL-JVS1</strain>
    </source>
</reference>
<dbReference type="AlphaFoldDB" id="A0AA51RTL8"/>
<dbReference type="Gene3D" id="3.40.50.720">
    <property type="entry name" value="NAD(P)-binding Rossmann-like Domain"/>
    <property type="match status" value="1"/>
</dbReference>
<keyword evidence="3" id="KW-1185">Reference proteome</keyword>
<dbReference type="Proteomes" id="UP001239782">
    <property type="component" value="Chromosome"/>
</dbReference>
<dbReference type="RefSeq" id="WP_309202431.1">
    <property type="nucleotide sequence ID" value="NZ_CP133548.1"/>
</dbReference>
<name>A0AA51RTL8_9GAMM</name>
<dbReference type="InterPro" id="IPR001509">
    <property type="entry name" value="Epimerase_deHydtase"/>
</dbReference>
<evidence type="ECO:0000313" key="3">
    <source>
        <dbReference type="Proteomes" id="UP001239782"/>
    </source>
</evidence>
<dbReference type="PANTHER" id="PTHR43245">
    <property type="entry name" value="BIFUNCTIONAL POLYMYXIN RESISTANCE PROTEIN ARNA"/>
    <property type="match status" value="1"/>
</dbReference>
<dbReference type="InterPro" id="IPR036291">
    <property type="entry name" value="NAD(P)-bd_dom_sf"/>
</dbReference>
<protein>
    <submittedName>
        <fullName evidence="2">NAD-dependent epimerase/dehydratase family protein</fullName>
    </submittedName>
</protein>
<dbReference type="EMBL" id="CP133548">
    <property type="protein sequence ID" value="WMS87290.1"/>
    <property type="molecule type" value="Genomic_DNA"/>
</dbReference>
<evidence type="ECO:0000313" key="2">
    <source>
        <dbReference type="EMBL" id="WMS87290.1"/>
    </source>
</evidence>
<dbReference type="Pfam" id="PF01370">
    <property type="entry name" value="Epimerase"/>
    <property type="match status" value="1"/>
</dbReference>
<organism evidence="2 3">
    <name type="scientific">Pleionea litopenaei</name>
    <dbReference type="NCBI Taxonomy" id="3070815"/>
    <lineage>
        <taxon>Bacteria</taxon>
        <taxon>Pseudomonadati</taxon>
        <taxon>Pseudomonadota</taxon>
        <taxon>Gammaproteobacteria</taxon>
        <taxon>Oceanospirillales</taxon>
        <taxon>Pleioneaceae</taxon>
        <taxon>Pleionea</taxon>
    </lineage>
</organism>
<accession>A0AA51RTL8</accession>
<proteinExistence type="predicted"/>
<feature type="domain" description="NAD-dependent epimerase/dehydratase" evidence="1">
    <location>
        <begin position="2"/>
        <end position="215"/>
    </location>
</feature>
<dbReference type="InterPro" id="IPR050177">
    <property type="entry name" value="Lipid_A_modif_metabolic_enz"/>
</dbReference>